<comment type="caution">
    <text evidence="8">The sequence shown here is derived from an EMBL/GenBank/DDBJ whole genome shotgun (WGS) entry which is preliminary data.</text>
</comment>
<keyword evidence="4 5" id="KW-0472">Membrane</keyword>
<organism evidence="8 9">
    <name type="scientific">Fasciola gigantica</name>
    <name type="common">Giant liver fluke</name>
    <dbReference type="NCBI Taxonomy" id="46835"/>
    <lineage>
        <taxon>Eukaryota</taxon>
        <taxon>Metazoa</taxon>
        <taxon>Spiralia</taxon>
        <taxon>Lophotrochozoa</taxon>
        <taxon>Platyhelminthes</taxon>
        <taxon>Trematoda</taxon>
        <taxon>Digenea</taxon>
        <taxon>Plagiorchiida</taxon>
        <taxon>Echinostomata</taxon>
        <taxon>Echinostomatoidea</taxon>
        <taxon>Fasciolidae</taxon>
        <taxon>Fasciola</taxon>
    </lineage>
</organism>
<evidence type="ECO:0000259" key="7">
    <source>
        <dbReference type="Pfam" id="PF03522"/>
    </source>
</evidence>
<sequence>MLNYASVNLACMALDTASAANFRPTFRYFNWVTALLGMIGCLIMCLLIQPIYTLVALVILLTLVFVLYQRHLEYSWGSIGQALLFHQVRKYLLLLDASKEHVKYWRLQLLLLVSNPRSSASLVQFMNGLKKGGLYVVAHVVYGDPDQTTDGSDGCVKQRWYWTQYAKFLRIKAFVEVTMDTNIRRALSHLIRISGLGAMRPNTVCLGFYDSHTCRDVLQDIWTERKSRQIGVSPSLCNLVDSVELIPADGDVRIRNPSIGSGSLSSLPRQSPPPDELREIQLSDLGAHGTGDELEKVIDRPKKRLTPSEYVSLIREILHMEMNVVLSRHFDRVVFDDTLSGLEKVRQYFRSWRLKSRAKMSTTSFNQTYQSTGGTSNPSFTYVVNHRDDIDDSGIVHSTTVPSNPTVHPAKLIRVGRSRAPYFDIWPFNWFALAHLHQPGTHSPGSSPSMSNAMAGYPDTTPVACGLSYEIDRTGLFLLQLACLVARSPSWRKRRHPPQLRVFFPLLGAREELSSSEVGIVSSVNSGTGMAYMWLSRLLKELRITASIQLVNLDRISSDEDRSVKDETTRIRELNQFILSNCHVDTTALFIYLPKPPEHSGPEASQLYLNQLDILTENLPPTLLAHGLHDVTSTSL</sequence>
<dbReference type="Proteomes" id="UP000316759">
    <property type="component" value="Unassembled WGS sequence"/>
</dbReference>
<name>A0A504YKB8_FASGI</name>
<dbReference type="Pfam" id="PF00324">
    <property type="entry name" value="AA_permease"/>
    <property type="match status" value="1"/>
</dbReference>
<comment type="subcellular location">
    <subcellularLocation>
        <location evidence="1">Membrane</location>
        <topology evidence="1">Multi-pass membrane protein</topology>
    </subcellularLocation>
</comment>
<dbReference type="GO" id="GO:0055075">
    <property type="term" value="P:potassium ion homeostasis"/>
    <property type="evidence" value="ECO:0007669"/>
    <property type="project" value="TreeGrafter"/>
</dbReference>
<dbReference type="GO" id="GO:0006884">
    <property type="term" value="P:cell volume homeostasis"/>
    <property type="evidence" value="ECO:0007669"/>
    <property type="project" value="TreeGrafter"/>
</dbReference>
<evidence type="ECO:0000313" key="8">
    <source>
        <dbReference type="EMBL" id="TPP58638.1"/>
    </source>
</evidence>
<accession>A0A504YKB8</accession>
<evidence type="ECO:0000259" key="6">
    <source>
        <dbReference type="Pfam" id="PF00324"/>
    </source>
</evidence>
<dbReference type="GO" id="GO:0015379">
    <property type="term" value="F:potassium:chloride symporter activity"/>
    <property type="evidence" value="ECO:0007669"/>
    <property type="project" value="TreeGrafter"/>
</dbReference>
<keyword evidence="2 5" id="KW-0812">Transmembrane</keyword>
<keyword evidence="9" id="KW-1185">Reference proteome</keyword>
<dbReference type="InterPro" id="IPR018491">
    <property type="entry name" value="SLC12_C"/>
</dbReference>
<feature type="transmembrane region" description="Helical" evidence="5">
    <location>
        <begin position="35"/>
        <end position="68"/>
    </location>
</feature>
<keyword evidence="3 5" id="KW-1133">Transmembrane helix</keyword>
<evidence type="ECO:0000256" key="3">
    <source>
        <dbReference type="ARBA" id="ARBA00022989"/>
    </source>
</evidence>
<dbReference type="OrthoDB" id="2020542at2759"/>
<protein>
    <submittedName>
        <fullName evidence="8">S12A9</fullName>
    </submittedName>
</protein>
<dbReference type="InterPro" id="IPR004841">
    <property type="entry name" value="AA-permease/SLC12A_dom"/>
</dbReference>
<evidence type="ECO:0000256" key="4">
    <source>
        <dbReference type="ARBA" id="ARBA00023136"/>
    </source>
</evidence>
<dbReference type="PANTHER" id="PTHR11827:SF72">
    <property type="entry name" value="GH08340P"/>
    <property type="match status" value="1"/>
</dbReference>
<dbReference type="GO" id="GO:0055064">
    <property type="term" value="P:chloride ion homeostasis"/>
    <property type="evidence" value="ECO:0007669"/>
    <property type="project" value="TreeGrafter"/>
</dbReference>
<dbReference type="STRING" id="46835.A0A504YKB8"/>
<dbReference type="AlphaFoldDB" id="A0A504YKB8"/>
<proteinExistence type="predicted"/>
<dbReference type="EMBL" id="SUNJ01011781">
    <property type="protein sequence ID" value="TPP58638.1"/>
    <property type="molecule type" value="Genomic_DNA"/>
</dbReference>
<dbReference type="GO" id="GO:0016020">
    <property type="term" value="C:membrane"/>
    <property type="evidence" value="ECO:0007669"/>
    <property type="project" value="UniProtKB-SubCell"/>
</dbReference>
<dbReference type="PANTHER" id="PTHR11827">
    <property type="entry name" value="SOLUTE CARRIER FAMILY 12, CATION COTRANSPORTERS"/>
    <property type="match status" value="1"/>
</dbReference>
<dbReference type="Pfam" id="PF03522">
    <property type="entry name" value="SLC12"/>
    <property type="match status" value="1"/>
</dbReference>
<reference evidence="8 9" key="1">
    <citation type="submission" date="2019-04" db="EMBL/GenBank/DDBJ databases">
        <title>Annotation for the trematode Fasciola gigantica.</title>
        <authorList>
            <person name="Choi Y.-J."/>
        </authorList>
    </citation>
    <scope>NUCLEOTIDE SEQUENCE [LARGE SCALE GENOMIC DNA]</scope>
    <source>
        <strain evidence="8">Uganda_cow_1</strain>
    </source>
</reference>
<feature type="domain" description="SLC12A transporter C-terminal" evidence="7">
    <location>
        <begin position="121"/>
        <end position="209"/>
    </location>
</feature>
<feature type="domain" description="Amino acid permease/ SLC12A" evidence="6">
    <location>
        <begin position="4"/>
        <end position="110"/>
    </location>
</feature>
<evidence type="ECO:0000313" key="9">
    <source>
        <dbReference type="Proteomes" id="UP000316759"/>
    </source>
</evidence>
<evidence type="ECO:0000256" key="1">
    <source>
        <dbReference type="ARBA" id="ARBA00004141"/>
    </source>
</evidence>
<gene>
    <name evidence="8" type="ORF">FGIG_00216</name>
</gene>
<evidence type="ECO:0000256" key="2">
    <source>
        <dbReference type="ARBA" id="ARBA00022692"/>
    </source>
</evidence>
<evidence type="ECO:0000256" key="5">
    <source>
        <dbReference type="SAM" id="Phobius"/>
    </source>
</evidence>
<dbReference type="InterPro" id="IPR004842">
    <property type="entry name" value="SLC12A_fam"/>
</dbReference>